<name>A0A183GFI6_HELPZ</name>
<evidence type="ECO:0000313" key="3">
    <source>
        <dbReference type="Proteomes" id="UP000050761"/>
    </source>
</evidence>
<evidence type="ECO:0000313" key="2">
    <source>
        <dbReference type="EMBL" id="VDP23628.1"/>
    </source>
</evidence>
<accession>A0A3P8CQQ9</accession>
<organism evidence="3 4">
    <name type="scientific">Heligmosomoides polygyrus</name>
    <name type="common">Parasitic roundworm</name>
    <dbReference type="NCBI Taxonomy" id="6339"/>
    <lineage>
        <taxon>Eukaryota</taxon>
        <taxon>Metazoa</taxon>
        <taxon>Ecdysozoa</taxon>
        <taxon>Nematoda</taxon>
        <taxon>Chromadorea</taxon>
        <taxon>Rhabditida</taxon>
        <taxon>Rhabditina</taxon>
        <taxon>Rhabditomorpha</taxon>
        <taxon>Strongyloidea</taxon>
        <taxon>Heligmosomidae</taxon>
        <taxon>Heligmosomoides</taxon>
    </lineage>
</organism>
<reference evidence="4" key="2">
    <citation type="submission" date="2019-09" db="UniProtKB">
        <authorList>
            <consortium name="WormBaseParasite"/>
        </authorList>
    </citation>
    <scope>IDENTIFICATION</scope>
</reference>
<dbReference type="Proteomes" id="UP000050761">
    <property type="component" value="Unassembled WGS sequence"/>
</dbReference>
<accession>A0A183GFI6</accession>
<protein>
    <submittedName>
        <fullName evidence="4">PRE_C2HC domain-containing protein</fullName>
    </submittedName>
</protein>
<gene>
    <name evidence="2" type="ORF">HPBE_LOCUS21162</name>
</gene>
<evidence type="ECO:0000313" key="4">
    <source>
        <dbReference type="WBParaSite" id="HPBE_0002116301-mRNA-1"/>
    </source>
</evidence>
<dbReference type="AlphaFoldDB" id="A0A183GFI6"/>
<proteinExistence type="predicted"/>
<feature type="region of interest" description="Disordered" evidence="1">
    <location>
        <begin position="162"/>
        <end position="193"/>
    </location>
</feature>
<reference evidence="2 3" key="1">
    <citation type="submission" date="2018-11" db="EMBL/GenBank/DDBJ databases">
        <authorList>
            <consortium name="Pathogen Informatics"/>
        </authorList>
    </citation>
    <scope>NUCLEOTIDE SEQUENCE [LARGE SCALE GENOMIC DNA]</scope>
</reference>
<feature type="compositionally biased region" description="Basic and acidic residues" evidence="1">
    <location>
        <begin position="175"/>
        <end position="193"/>
    </location>
</feature>
<evidence type="ECO:0000256" key="1">
    <source>
        <dbReference type="SAM" id="MobiDB-lite"/>
    </source>
</evidence>
<sequence length="193" mass="21085">MEKVGRAMTLTEAVSAIELKEKMEDSSDSTSCCDDTSHPTASSDITLRIFGQPQDIAKIASGLAQFGVSPLKIDTLYTDADTTLCYAPKPMRYPHAAVVLPPSIEAPHCALITDPPRLSLLAPLNDLLREAPQLDQGKNSLSVDGPSTVSSWSTLLIRHARRSSRFDSTQGTEKLQPRKDLSPKRPECRDDHD</sequence>
<dbReference type="WBParaSite" id="HPBE_0002116301-mRNA-1">
    <property type="protein sequence ID" value="HPBE_0002116301-mRNA-1"/>
    <property type="gene ID" value="HPBE_0002116301"/>
</dbReference>
<dbReference type="EMBL" id="UZAH01032748">
    <property type="protein sequence ID" value="VDP23628.1"/>
    <property type="molecule type" value="Genomic_DNA"/>
</dbReference>
<keyword evidence="3" id="KW-1185">Reference proteome</keyword>